<dbReference type="InterPro" id="IPR013094">
    <property type="entry name" value="AB_hydrolase_3"/>
</dbReference>
<dbReference type="InterPro" id="IPR050300">
    <property type="entry name" value="GDXG_lipolytic_enzyme"/>
</dbReference>
<dbReference type="PANTHER" id="PTHR48081:SF8">
    <property type="entry name" value="ALPHA_BETA HYDROLASE FOLD-3 DOMAIN-CONTAINING PROTEIN-RELATED"/>
    <property type="match status" value="1"/>
</dbReference>
<proteinExistence type="inferred from homology"/>
<dbReference type="Proteomes" id="UP001617669">
    <property type="component" value="Unassembled WGS sequence"/>
</dbReference>
<dbReference type="InterPro" id="IPR002168">
    <property type="entry name" value="Lipase_GDXG_HIS_AS"/>
</dbReference>
<organism evidence="4 5">
    <name type="scientific">Methylobacillus methanolivorans</name>
    <dbReference type="NCBI Taxonomy" id="1848927"/>
    <lineage>
        <taxon>Bacteria</taxon>
        <taxon>Pseudomonadati</taxon>
        <taxon>Pseudomonadota</taxon>
        <taxon>Betaproteobacteria</taxon>
        <taxon>Nitrosomonadales</taxon>
        <taxon>Methylophilaceae</taxon>
        <taxon>Methylobacillus</taxon>
    </lineage>
</organism>
<comment type="similarity">
    <text evidence="1">Belongs to the 'GDXG' lipolytic enzyme family.</text>
</comment>
<dbReference type="GO" id="GO:0016787">
    <property type="term" value="F:hydrolase activity"/>
    <property type="evidence" value="ECO:0007669"/>
    <property type="project" value="UniProtKB-KW"/>
</dbReference>
<dbReference type="SUPFAM" id="SSF53474">
    <property type="entry name" value="alpha/beta-Hydrolases"/>
    <property type="match status" value="1"/>
</dbReference>
<dbReference type="Pfam" id="PF07859">
    <property type="entry name" value="Abhydrolase_3"/>
    <property type="match status" value="1"/>
</dbReference>
<evidence type="ECO:0000259" key="3">
    <source>
        <dbReference type="Pfam" id="PF07859"/>
    </source>
</evidence>
<name>A0ABW8GK86_9PROT</name>
<dbReference type="Gene3D" id="3.40.50.1820">
    <property type="entry name" value="alpha/beta hydrolase"/>
    <property type="match status" value="1"/>
</dbReference>
<feature type="domain" description="Alpha/beta hydrolase fold-3" evidence="3">
    <location>
        <begin position="97"/>
        <end position="304"/>
    </location>
</feature>
<keyword evidence="2 4" id="KW-0378">Hydrolase</keyword>
<sequence>MNILDPILHSFTSDKQEYSGMEPRTRAFLEELAAADSTPVEELAPAEARKVLSDLQASVEVNLDGVSVEEREVAIEGHSIHLFIVKPADIAIKPPVIMFFHGGGWVLGDFPTHQRLVHDLCVASNCAVVFVDYTRSPEAKYPTAIVECYLATKWVAQHGEEIGVDSQRLAVAGNSVGGNMAAVVCMMAKEKREPFIKHQTLFWPVTDAKFNTESYQHFADGYFLTREMMKWFWDNYLENKDAREEPYASPLNASLEHLADLPPALIQTAEFDVLRDEAEAYAHLLTDAGVSVTCTRYLGAIHDFGLLNPLAKTPQTYASIMQAAGEIRKHI</sequence>
<accession>A0ABW8GK86</accession>
<evidence type="ECO:0000313" key="5">
    <source>
        <dbReference type="Proteomes" id="UP001617669"/>
    </source>
</evidence>
<dbReference type="InterPro" id="IPR029058">
    <property type="entry name" value="AB_hydrolase_fold"/>
</dbReference>
<dbReference type="RefSeq" id="WP_400880563.1">
    <property type="nucleotide sequence ID" value="NZ_JBIWXY010000001.1"/>
</dbReference>
<dbReference type="PROSITE" id="PS01173">
    <property type="entry name" value="LIPASE_GDXG_HIS"/>
    <property type="match status" value="1"/>
</dbReference>
<keyword evidence="5" id="KW-1185">Reference proteome</keyword>
<dbReference type="PANTHER" id="PTHR48081">
    <property type="entry name" value="AB HYDROLASE SUPERFAMILY PROTEIN C4A8.06C"/>
    <property type="match status" value="1"/>
</dbReference>
<dbReference type="EMBL" id="JBIWXY010000001">
    <property type="protein sequence ID" value="MFJ5445780.1"/>
    <property type="molecule type" value="Genomic_DNA"/>
</dbReference>
<evidence type="ECO:0000256" key="1">
    <source>
        <dbReference type="ARBA" id="ARBA00010515"/>
    </source>
</evidence>
<gene>
    <name evidence="4" type="ORF">ACIKP9_06015</name>
</gene>
<evidence type="ECO:0000256" key="2">
    <source>
        <dbReference type="ARBA" id="ARBA00022801"/>
    </source>
</evidence>
<protein>
    <submittedName>
        <fullName evidence="4">Alpha/beta hydrolase</fullName>
    </submittedName>
</protein>
<evidence type="ECO:0000313" key="4">
    <source>
        <dbReference type="EMBL" id="MFJ5445780.1"/>
    </source>
</evidence>
<comment type="caution">
    <text evidence="4">The sequence shown here is derived from an EMBL/GenBank/DDBJ whole genome shotgun (WGS) entry which is preliminary data.</text>
</comment>
<reference evidence="4 5" key="1">
    <citation type="submission" date="2024-11" db="EMBL/GenBank/DDBJ databases">
        <authorList>
            <person name="Kaparullina E.N."/>
            <person name="Delegan Y.A."/>
            <person name="Doronina N.V."/>
        </authorList>
    </citation>
    <scope>NUCLEOTIDE SEQUENCE [LARGE SCALE GENOMIC DNA]</scope>
    <source>
        <strain evidence="4 5">7sh_L</strain>
    </source>
</reference>